<reference evidence="2 3" key="1">
    <citation type="journal article" date="2019" name="Proc. Natl. Acad. Sci. U.S.A.">
        <title>Regulatory changes in pterin and carotenoid genes underlie balanced color polymorphisms in the wall lizard.</title>
        <authorList>
            <person name="Andrade P."/>
            <person name="Pinho C."/>
            <person name="Perez I de Lanuza G."/>
            <person name="Afonso S."/>
            <person name="Brejcha J."/>
            <person name="Rubin C.J."/>
            <person name="Wallerman O."/>
            <person name="Pereira P."/>
            <person name="Sabatino S.J."/>
            <person name="Bellati A."/>
            <person name="Pellitteri-Rosa D."/>
            <person name="Bosakova Z."/>
            <person name="Bunikis I."/>
            <person name="Carretero M.A."/>
            <person name="Feiner N."/>
            <person name="Marsik P."/>
            <person name="Pauperio F."/>
            <person name="Salvi D."/>
            <person name="Soler L."/>
            <person name="While G.M."/>
            <person name="Uller T."/>
            <person name="Font E."/>
            <person name="Andersson L."/>
            <person name="Carneiro M."/>
        </authorList>
    </citation>
    <scope>NUCLEOTIDE SEQUENCE</scope>
</reference>
<evidence type="ECO:0000313" key="3">
    <source>
        <dbReference type="Proteomes" id="UP000472272"/>
    </source>
</evidence>
<reference evidence="2" key="3">
    <citation type="submission" date="2025-09" db="UniProtKB">
        <authorList>
            <consortium name="Ensembl"/>
        </authorList>
    </citation>
    <scope>IDENTIFICATION</scope>
</reference>
<sequence length="97" mass="10904">MVQPASLALFTLPVSRPASPQCNFSFQDLVTFEEVAVHFTQEEWALLDPGQRALHREVMEENYEIVTSLGKDAPTPPPPPDTPTVWISLFSPLYIHI</sequence>
<dbReference type="InterPro" id="IPR001909">
    <property type="entry name" value="KRAB"/>
</dbReference>
<reference evidence="2" key="2">
    <citation type="submission" date="2025-08" db="UniProtKB">
        <authorList>
            <consortium name="Ensembl"/>
        </authorList>
    </citation>
    <scope>IDENTIFICATION</scope>
</reference>
<protein>
    <recommendedName>
        <fullName evidence="1">KRAB domain-containing protein</fullName>
    </recommendedName>
</protein>
<name>A0A670HNJ4_PODMU</name>
<evidence type="ECO:0000313" key="2">
    <source>
        <dbReference type="Ensembl" id="ENSPMRP00000000850.1"/>
    </source>
</evidence>
<keyword evidence="3" id="KW-1185">Reference proteome</keyword>
<dbReference type="GO" id="GO:0006355">
    <property type="term" value="P:regulation of DNA-templated transcription"/>
    <property type="evidence" value="ECO:0007669"/>
    <property type="project" value="InterPro"/>
</dbReference>
<dbReference type="AlphaFoldDB" id="A0A670HNJ4"/>
<dbReference type="OMA" id="ASPQCNF"/>
<organism evidence="2 3">
    <name type="scientific">Podarcis muralis</name>
    <name type="common">Wall lizard</name>
    <name type="synonym">Lacerta muralis</name>
    <dbReference type="NCBI Taxonomy" id="64176"/>
    <lineage>
        <taxon>Eukaryota</taxon>
        <taxon>Metazoa</taxon>
        <taxon>Chordata</taxon>
        <taxon>Craniata</taxon>
        <taxon>Vertebrata</taxon>
        <taxon>Euteleostomi</taxon>
        <taxon>Lepidosauria</taxon>
        <taxon>Squamata</taxon>
        <taxon>Bifurcata</taxon>
        <taxon>Unidentata</taxon>
        <taxon>Episquamata</taxon>
        <taxon>Laterata</taxon>
        <taxon>Lacertibaenia</taxon>
        <taxon>Lacertidae</taxon>
        <taxon>Podarcis</taxon>
    </lineage>
</organism>
<proteinExistence type="predicted"/>
<dbReference type="InterPro" id="IPR036051">
    <property type="entry name" value="KRAB_dom_sf"/>
</dbReference>
<feature type="domain" description="KRAB" evidence="1">
    <location>
        <begin position="30"/>
        <end position="97"/>
    </location>
</feature>
<accession>A0A670HNJ4</accession>
<dbReference type="SMART" id="SM00349">
    <property type="entry name" value="KRAB"/>
    <property type="match status" value="1"/>
</dbReference>
<dbReference type="Gene3D" id="6.10.140.140">
    <property type="match status" value="1"/>
</dbReference>
<dbReference type="Proteomes" id="UP000472272">
    <property type="component" value="Chromosome 2"/>
</dbReference>
<dbReference type="Pfam" id="PF01352">
    <property type="entry name" value="KRAB"/>
    <property type="match status" value="1"/>
</dbReference>
<dbReference type="InterPro" id="IPR050169">
    <property type="entry name" value="Krueppel_C2H2_ZnF"/>
</dbReference>
<dbReference type="Ensembl" id="ENSPMRT00000000903.1">
    <property type="protein sequence ID" value="ENSPMRP00000000850.1"/>
    <property type="gene ID" value="ENSPMRG00000000633.1"/>
</dbReference>
<dbReference type="PROSITE" id="PS50805">
    <property type="entry name" value="KRAB"/>
    <property type="match status" value="1"/>
</dbReference>
<evidence type="ECO:0000259" key="1">
    <source>
        <dbReference type="PROSITE" id="PS50805"/>
    </source>
</evidence>
<dbReference type="SUPFAM" id="SSF109640">
    <property type="entry name" value="KRAB domain (Kruppel-associated box)"/>
    <property type="match status" value="1"/>
</dbReference>
<dbReference type="PANTHER" id="PTHR23232:SF133">
    <property type="entry name" value="RIKEN CDNA 1700020N01 GENE"/>
    <property type="match status" value="1"/>
</dbReference>
<dbReference type="GeneTree" id="ENSGT01150000286941"/>
<dbReference type="PANTHER" id="PTHR23232">
    <property type="entry name" value="KRAB DOMAIN C2H2 ZINC FINGER"/>
    <property type="match status" value="1"/>
</dbReference>
<dbReference type="CDD" id="cd07765">
    <property type="entry name" value="KRAB_A-box"/>
    <property type="match status" value="1"/>
</dbReference>